<dbReference type="GO" id="GO:0031122">
    <property type="term" value="P:cytoplasmic microtubule organization"/>
    <property type="evidence" value="ECO:0000318"/>
    <property type="project" value="GO_Central"/>
</dbReference>
<feature type="domain" description="CAP-Gly" evidence="3">
    <location>
        <begin position="22"/>
        <end position="64"/>
    </location>
</feature>
<dbReference type="AlphaFoldDB" id="T1G2X0"/>
<evidence type="ECO:0000256" key="2">
    <source>
        <dbReference type="SAM" id="MobiDB-lite"/>
    </source>
</evidence>
<dbReference type="eggNOG" id="KOG4568">
    <property type="taxonomic scope" value="Eukaryota"/>
</dbReference>
<dbReference type="EMBL" id="KB096325">
    <property type="protein sequence ID" value="ESO05492.1"/>
    <property type="molecule type" value="Genomic_DNA"/>
</dbReference>
<dbReference type="SMART" id="SM01052">
    <property type="entry name" value="CAP_GLY"/>
    <property type="match status" value="2"/>
</dbReference>
<name>T1G2X0_HELRO</name>
<dbReference type="KEGG" id="hro:HELRODRAFT_77374"/>
<feature type="compositionally biased region" description="Polar residues" evidence="2">
    <location>
        <begin position="114"/>
        <end position="139"/>
    </location>
</feature>
<organism evidence="5 6">
    <name type="scientific">Helobdella robusta</name>
    <name type="common">Californian leech</name>
    <dbReference type="NCBI Taxonomy" id="6412"/>
    <lineage>
        <taxon>Eukaryota</taxon>
        <taxon>Metazoa</taxon>
        <taxon>Spiralia</taxon>
        <taxon>Lophotrochozoa</taxon>
        <taxon>Annelida</taxon>
        <taxon>Clitellata</taxon>
        <taxon>Hirudinea</taxon>
        <taxon>Rhynchobdellida</taxon>
        <taxon>Glossiphoniidae</taxon>
        <taxon>Helobdella</taxon>
    </lineage>
</organism>
<feature type="compositionally biased region" description="Polar residues" evidence="2">
    <location>
        <begin position="90"/>
        <end position="104"/>
    </location>
</feature>
<dbReference type="SUPFAM" id="SSF74924">
    <property type="entry name" value="Cap-Gly domain"/>
    <property type="match status" value="2"/>
</dbReference>
<dbReference type="PROSITE" id="PS00845">
    <property type="entry name" value="CAP_GLY_1"/>
    <property type="match status" value="2"/>
</dbReference>
<feature type="region of interest" description="Disordered" evidence="2">
    <location>
        <begin position="90"/>
        <end position="139"/>
    </location>
</feature>
<dbReference type="GeneID" id="20215418"/>
<dbReference type="EnsemblMetazoa" id="HelroT77374">
    <property type="protein sequence ID" value="HelroP77374"/>
    <property type="gene ID" value="HelroG77374"/>
</dbReference>
<dbReference type="HOGENOM" id="CLU_042448_0_0_1"/>
<dbReference type="EMBL" id="AMQM01003796">
    <property type="status" value="NOT_ANNOTATED_CDS"/>
    <property type="molecule type" value="Genomic_DNA"/>
</dbReference>
<dbReference type="GO" id="GO:0005938">
    <property type="term" value="C:cell cortex"/>
    <property type="evidence" value="ECO:0000318"/>
    <property type="project" value="GO_Central"/>
</dbReference>
<dbReference type="Gene3D" id="2.30.30.190">
    <property type="entry name" value="CAP Gly-rich-like domain"/>
    <property type="match status" value="2"/>
</dbReference>
<proteinExistence type="predicted"/>
<dbReference type="OMA" id="ICKVMAR"/>
<accession>T1G2X0</accession>
<gene>
    <name evidence="5" type="primary">20215418</name>
    <name evidence="4" type="ORF">HELRODRAFT_77374</name>
</gene>
<keyword evidence="6" id="KW-1185">Reference proteome</keyword>
<protein>
    <recommendedName>
        <fullName evidence="3">CAP-Gly domain-containing protein</fullName>
    </recommendedName>
</protein>
<evidence type="ECO:0000313" key="5">
    <source>
        <dbReference type="EnsemblMetazoa" id="HelroP77374"/>
    </source>
</evidence>
<dbReference type="STRING" id="6412.T1G2X0"/>
<dbReference type="PROSITE" id="PS50245">
    <property type="entry name" value="CAP_GLY_2"/>
    <property type="match status" value="2"/>
</dbReference>
<dbReference type="GO" id="GO:0051010">
    <property type="term" value="F:microtubule plus-end binding"/>
    <property type="evidence" value="ECO:0000318"/>
    <property type="project" value="GO_Central"/>
</dbReference>
<dbReference type="InterPro" id="IPR000938">
    <property type="entry name" value="CAP-Gly_domain"/>
</dbReference>
<dbReference type="CTD" id="20215418"/>
<dbReference type="PANTHER" id="PTHR18916">
    <property type="entry name" value="DYNACTIN 1-RELATED MICROTUBULE-BINDING"/>
    <property type="match status" value="1"/>
</dbReference>
<dbReference type="RefSeq" id="XP_009016125.1">
    <property type="nucleotide sequence ID" value="XM_009017877.1"/>
</dbReference>
<evidence type="ECO:0000259" key="3">
    <source>
        <dbReference type="PROSITE" id="PS50245"/>
    </source>
</evidence>
<dbReference type="PANTHER" id="PTHR18916:SF82">
    <property type="entry name" value="CAP-GLY DOMAIN-CONTAINING PROTEIN"/>
    <property type="match status" value="1"/>
</dbReference>
<reference evidence="5" key="3">
    <citation type="submission" date="2015-06" db="UniProtKB">
        <authorList>
            <consortium name="EnsemblMetazoa"/>
        </authorList>
    </citation>
    <scope>IDENTIFICATION</scope>
</reference>
<reference evidence="4 6" key="2">
    <citation type="journal article" date="2013" name="Nature">
        <title>Insights into bilaterian evolution from three spiralian genomes.</title>
        <authorList>
            <person name="Simakov O."/>
            <person name="Marletaz F."/>
            <person name="Cho S.J."/>
            <person name="Edsinger-Gonzales E."/>
            <person name="Havlak P."/>
            <person name="Hellsten U."/>
            <person name="Kuo D.H."/>
            <person name="Larsson T."/>
            <person name="Lv J."/>
            <person name="Arendt D."/>
            <person name="Savage R."/>
            <person name="Osoegawa K."/>
            <person name="de Jong P."/>
            <person name="Grimwood J."/>
            <person name="Chapman J.A."/>
            <person name="Shapiro H."/>
            <person name="Aerts A."/>
            <person name="Otillar R.P."/>
            <person name="Terry A.Y."/>
            <person name="Boore J.L."/>
            <person name="Grigoriev I.V."/>
            <person name="Lindberg D.R."/>
            <person name="Seaver E.C."/>
            <person name="Weisblat D.A."/>
            <person name="Putnam N.H."/>
            <person name="Rokhsar D.S."/>
        </authorList>
    </citation>
    <scope>NUCLEOTIDE SEQUENCE</scope>
</reference>
<dbReference type="InParanoid" id="T1G2X0"/>
<dbReference type="GO" id="GO:0035371">
    <property type="term" value="C:microtubule plus-end"/>
    <property type="evidence" value="ECO:0000318"/>
    <property type="project" value="GO_Central"/>
</dbReference>
<sequence length="421" mass="46697">DFKIGDRVFVGGIKPGIIAYIGEVQFSSGCWAGVVLDSAVGKNDGSVNGVRYFMCEPRRGIFSNLSKLSNSNNSSLNVLDININSSVTSPGSAFSTPSQPSVTPLSALPRRKTSVGSNSSHGSGKQLSNDLTNNQTSDSSAANLSSLPFKLGDHVVVSGSKNGIVKFIGEAEFAKGVWVGVDLREPLGKNDGSVAGKRYFQCTPMHGLFAPIHKVEICKVMARLLPTSATPAGIRSQQQQQHRQQQQQQQNFQHQPHQISSHRYQIKNQLSNINNSSNNNLMTASWSNNTNNSNNIMNSRGTLKEKEEHVEQLIKERDLDRSEFIKTAAQVDEMESQLMLMQSEKKKYEAGMSEELERAKELICKLESSKADLKMQLIEEKRKLEDMQFSLEELNIEKHDIQVAIELLFIIFSLFLFSTKL</sequence>
<dbReference type="Proteomes" id="UP000015101">
    <property type="component" value="Unassembled WGS sequence"/>
</dbReference>
<dbReference type="Pfam" id="PF01302">
    <property type="entry name" value="CAP_GLY"/>
    <property type="match status" value="2"/>
</dbReference>
<dbReference type="InterPro" id="IPR036859">
    <property type="entry name" value="CAP-Gly_dom_sf"/>
</dbReference>
<evidence type="ECO:0000313" key="6">
    <source>
        <dbReference type="Proteomes" id="UP000015101"/>
    </source>
</evidence>
<feature type="region of interest" description="Disordered" evidence="2">
    <location>
        <begin position="231"/>
        <end position="260"/>
    </location>
</feature>
<feature type="domain" description="CAP-Gly" evidence="3">
    <location>
        <begin position="169"/>
        <end position="211"/>
    </location>
</feature>
<dbReference type="OrthoDB" id="2130750at2759"/>
<reference evidence="6" key="1">
    <citation type="submission" date="2012-12" db="EMBL/GenBank/DDBJ databases">
        <authorList>
            <person name="Hellsten U."/>
            <person name="Grimwood J."/>
            <person name="Chapman J.A."/>
            <person name="Shapiro H."/>
            <person name="Aerts A."/>
            <person name="Otillar R.P."/>
            <person name="Terry A.Y."/>
            <person name="Boore J.L."/>
            <person name="Simakov O."/>
            <person name="Marletaz F."/>
            <person name="Cho S.-J."/>
            <person name="Edsinger-Gonzales E."/>
            <person name="Havlak P."/>
            <person name="Kuo D.-H."/>
            <person name="Larsson T."/>
            <person name="Lv J."/>
            <person name="Arendt D."/>
            <person name="Savage R."/>
            <person name="Osoegawa K."/>
            <person name="de Jong P."/>
            <person name="Lindberg D.R."/>
            <person name="Seaver E.C."/>
            <person name="Weisblat D.A."/>
            <person name="Putnam N.H."/>
            <person name="Grigoriev I.V."/>
            <person name="Rokhsar D.S."/>
        </authorList>
    </citation>
    <scope>NUCLEOTIDE SEQUENCE</scope>
</reference>
<dbReference type="GO" id="GO:0005634">
    <property type="term" value="C:nucleus"/>
    <property type="evidence" value="ECO:0000318"/>
    <property type="project" value="GO_Central"/>
</dbReference>
<feature type="coiled-coil region" evidence="1">
    <location>
        <begin position="296"/>
        <end position="351"/>
    </location>
</feature>
<keyword evidence="1" id="KW-0175">Coiled coil</keyword>
<evidence type="ECO:0000313" key="4">
    <source>
        <dbReference type="EMBL" id="ESO05492.1"/>
    </source>
</evidence>
<feature type="compositionally biased region" description="Low complexity" evidence="2">
    <location>
        <begin position="237"/>
        <end position="258"/>
    </location>
</feature>
<evidence type="ECO:0000256" key="1">
    <source>
        <dbReference type="SAM" id="Coils"/>
    </source>
</evidence>